<organism evidence="2 3">
    <name type="scientific">Myxococcus xanthus (strain DK1622)</name>
    <dbReference type="NCBI Taxonomy" id="246197"/>
    <lineage>
        <taxon>Bacteria</taxon>
        <taxon>Pseudomonadati</taxon>
        <taxon>Myxococcota</taxon>
        <taxon>Myxococcia</taxon>
        <taxon>Myxococcales</taxon>
        <taxon>Cystobacterineae</taxon>
        <taxon>Myxococcaceae</taxon>
        <taxon>Myxococcus</taxon>
    </lineage>
</organism>
<reference evidence="2 3" key="1">
    <citation type="journal article" date="2006" name="Proc. Natl. Acad. Sci. U.S.A.">
        <title>Evolution of sensory complexity recorded in a myxobacterial genome.</title>
        <authorList>
            <person name="Goldman B.S."/>
            <person name="Nierman W.C."/>
            <person name="Kaiser D."/>
            <person name="Slater S.C."/>
            <person name="Durkin A.S."/>
            <person name="Eisen J.A."/>
            <person name="Ronning C.M."/>
            <person name="Barbazuk W.B."/>
            <person name="Blanchard M."/>
            <person name="Field C."/>
            <person name="Halling C."/>
            <person name="Hinkle G."/>
            <person name="Iartchuk O."/>
            <person name="Kim H.S."/>
            <person name="Mackenzie C."/>
            <person name="Madupu R."/>
            <person name="Miller N."/>
            <person name="Shvartsbeyn A."/>
            <person name="Sullivan S.A."/>
            <person name="Vaudin M."/>
            <person name="Wiegand R."/>
            <person name="Kaplan H.B."/>
        </authorList>
    </citation>
    <scope>NUCLEOTIDE SEQUENCE [LARGE SCALE GENOMIC DNA]</scope>
    <source>
        <strain evidence="3">DK1622</strain>
    </source>
</reference>
<evidence type="ECO:0000313" key="2">
    <source>
        <dbReference type="EMBL" id="ABF86347.1"/>
    </source>
</evidence>
<dbReference type="AlphaFoldDB" id="Q1CVP1"/>
<protein>
    <submittedName>
        <fullName evidence="2">Uncharacterized protein</fullName>
    </submittedName>
</protein>
<dbReference type="eggNOG" id="ENOG5033FW3">
    <property type="taxonomic scope" value="Bacteria"/>
</dbReference>
<dbReference type="STRING" id="246197.MXAN_7426"/>
<dbReference type="EnsemblBacteria" id="ABF86347">
    <property type="protein sequence ID" value="ABF86347"/>
    <property type="gene ID" value="MXAN_7426"/>
</dbReference>
<accession>Q1CVP1</accession>
<evidence type="ECO:0000313" key="3">
    <source>
        <dbReference type="Proteomes" id="UP000002402"/>
    </source>
</evidence>
<feature type="region of interest" description="Disordered" evidence="1">
    <location>
        <begin position="110"/>
        <end position="138"/>
    </location>
</feature>
<evidence type="ECO:0000256" key="1">
    <source>
        <dbReference type="SAM" id="MobiDB-lite"/>
    </source>
</evidence>
<sequence length="138" mass="15780">MGVRSKGRRMLHREGRLFIWWVDAADGPEKVLHVIADDKRFHVQYPLEQPAEEGVLAVHGREFPGLPDAGSGWIRVRVPTWDSTAVGPGFVRRLIDWALTPDKPLLRVDWRGKPKEGDDAPSIDLPDIIQRPLHRTRR</sequence>
<proteinExistence type="predicted"/>
<keyword evidence="3" id="KW-1185">Reference proteome</keyword>
<dbReference type="KEGG" id="mxa:MXAN_7426"/>
<dbReference type="EMBL" id="CP000113">
    <property type="protein sequence ID" value="ABF86347.1"/>
    <property type="molecule type" value="Genomic_DNA"/>
</dbReference>
<name>Q1CVP1_MYXXD</name>
<dbReference type="Proteomes" id="UP000002402">
    <property type="component" value="Chromosome"/>
</dbReference>
<dbReference type="HOGENOM" id="CLU_166124_0_0_7"/>
<gene>
    <name evidence="2" type="ordered locus">MXAN_7426</name>
</gene>